<dbReference type="InterPro" id="IPR003842">
    <property type="entry name" value="Vacuolating_cytotoxin"/>
</dbReference>
<proteinExistence type="predicted"/>
<comment type="caution">
    <text evidence="12">The sequence shown here is derived from an EMBL/GenBank/DDBJ whole genome shotgun (WGS) entry which is preliminary data.</text>
</comment>
<evidence type="ECO:0000256" key="8">
    <source>
        <dbReference type="ARBA" id="ARBA00022729"/>
    </source>
</evidence>
<keyword evidence="7" id="KW-0812">Transmembrane</keyword>
<comment type="subcellular location">
    <subcellularLocation>
        <location evidence="3">Cell outer membrane</location>
        <topology evidence="3">Multi-pass membrane protein</topology>
    </subcellularLocation>
    <subcellularLocation>
        <location evidence="1">Cell surface</location>
    </subcellularLocation>
    <subcellularLocation>
        <location evidence="2">Periplasm</location>
    </subcellularLocation>
    <subcellularLocation>
        <location evidence="4">Secreted</location>
    </subcellularLocation>
</comment>
<evidence type="ECO:0000256" key="10">
    <source>
        <dbReference type="ARBA" id="ARBA00023136"/>
    </source>
</evidence>
<keyword evidence="8" id="KW-0732">Signal</keyword>
<keyword evidence="10" id="KW-0472">Membrane</keyword>
<dbReference type="Proteomes" id="UP000015645">
    <property type="component" value="Unassembled WGS sequence"/>
</dbReference>
<keyword evidence="6" id="KW-0964">Secreted</keyword>
<reference evidence="12 13" key="1">
    <citation type="journal article" date="2013" name="Genome Announc.">
        <title>Draft Genome Sequences of Helicobacter pylori Strains Isolated from Regions of Low and High Gastric Cancer Risk in Colombia.</title>
        <authorList>
            <person name="Sheh A."/>
            <person name="Piazuelo M.B."/>
            <person name="Wilson K.T."/>
            <person name="Correa P."/>
            <person name="Fox J.G."/>
        </authorList>
    </citation>
    <scope>NUCLEOTIDE SEQUENCE [LARGE SCALE GENOMIC DNA]</scope>
    <source>
        <strain evidence="12 13">PZ5024</strain>
    </source>
</reference>
<dbReference type="GO" id="GO:0042597">
    <property type="term" value="C:periplasmic space"/>
    <property type="evidence" value="ECO:0007669"/>
    <property type="project" value="UniProtKB-SubCell"/>
</dbReference>
<evidence type="ECO:0008006" key="14">
    <source>
        <dbReference type="Google" id="ProtNLM"/>
    </source>
</evidence>
<gene>
    <name evidence="12" type="ORF">L931_03410</name>
</gene>
<dbReference type="EMBL" id="ASYS01000014">
    <property type="protein sequence ID" value="EQD99843.1"/>
    <property type="molecule type" value="Genomic_DNA"/>
</dbReference>
<evidence type="ECO:0000256" key="3">
    <source>
        <dbReference type="ARBA" id="ARBA00004571"/>
    </source>
</evidence>
<dbReference type="PRINTS" id="PR01656">
    <property type="entry name" value="VACCYTOTOXIN"/>
</dbReference>
<evidence type="ECO:0000256" key="5">
    <source>
        <dbReference type="ARBA" id="ARBA00022452"/>
    </source>
</evidence>
<evidence type="ECO:0000256" key="2">
    <source>
        <dbReference type="ARBA" id="ARBA00004418"/>
    </source>
</evidence>
<name>T2T5E0_HELPX</name>
<evidence type="ECO:0000256" key="1">
    <source>
        <dbReference type="ARBA" id="ARBA00004241"/>
    </source>
</evidence>
<dbReference type="GO" id="GO:0005576">
    <property type="term" value="C:extracellular region"/>
    <property type="evidence" value="ECO:0007669"/>
    <property type="project" value="UniProtKB-SubCell"/>
</dbReference>
<organism evidence="12 13">
    <name type="scientific">Helicobacter pylori PZ5024</name>
    <dbReference type="NCBI Taxonomy" id="1337391"/>
    <lineage>
        <taxon>Bacteria</taxon>
        <taxon>Pseudomonadati</taxon>
        <taxon>Campylobacterota</taxon>
        <taxon>Epsilonproteobacteria</taxon>
        <taxon>Campylobacterales</taxon>
        <taxon>Helicobacteraceae</taxon>
        <taxon>Helicobacter</taxon>
    </lineage>
</organism>
<evidence type="ECO:0000256" key="6">
    <source>
        <dbReference type="ARBA" id="ARBA00022525"/>
    </source>
</evidence>
<evidence type="ECO:0000313" key="12">
    <source>
        <dbReference type="EMBL" id="EQD99843.1"/>
    </source>
</evidence>
<keyword evidence="5" id="KW-1134">Transmembrane beta strand</keyword>
<evidence type="ECO:0000256" key="11">
    <source>
        <dbReference type="ARBA" id="ARBA00023237"/>
    </source>
</evidence>
<dbReference type="GO" id="GO:0009279">
    <property type="term" value="C:cell outer membrane"/>
    <property type="evidence" value="ECO:0007669"/>
    <property type="project" value="UniProtKB-SubCell"/>
</dbReference>
<keyword evidence="9" id="KW-0574">Periplasm</keyword>
<evidence type="ECO:0000256" key="7">
    <source>
        <dbReference type="ARBA" id="ARBA00022692"/>
    </source>
</evidence>
<accession>T2T5E0</accession>
<evidence type="ECO:0000256" key="4">
    <source>
        <dbReference type="ARBA" id="ARBA00004613"/>
    </source>
</evidence>
<dbReference type="GO" id="GO:0009986">
    <property type="term" value="C:cell surface"/>
    <property type="evidence" value="ECO:0007669"/>
    <property type="project" value="UniProtKB-SubCell"/>
</dbReference>
<keyword evidence="11" id="KW-0998">Cell outer membrane</keyword>
<sequence>MEIQQTHRKMNRPLVSLVLAGALISAIPQESHAAFFTTVIIPAIVGGIAT</sequence>
<evidence type="ECO:0000256" key="9">
    <source>
        <dbReference type="ARBA" id="ARBA00022764"/>
    </source>
</evidence>
<evidence type="ECO:0000313" key="13">
    <source>
        <dbReference type="Proteomes" id="UP000015645"/>
    </source>
</evidence>
<feature type="non-terminal residue" evidence="12">
    <location>
        <position position="50"/>
    </location>
</feature>
<dbReference type="AlphaFoldDB" id="T2T5E0"/>
<protein>
    <recommendedName>
        <fullName evidence="14">Toxin</fullName>
    </recommendedName>
</protein>